<proteinExistence type="predicted"/>
<reference evidence="2" key="1">
    <citation type="journal article" date="2019" name="Int. J. Syst. Evol. Microbiol.">
        <title>The Global Catalogue of Microorganisms (GCM) 10K type strain sequencing project: providing services to taxonomists for standard genome sequencing and annotation.</title>
        <authorList>
            <consortium name="The Broad Institute Genomics Platform"/>
            <consortium name="The Broad Institute Genome Sequencing Center for Infectious Disease"/>
            <person name="Wu L."/>
            <person name="Ma J."/>
        </authorList>
    </citation>
    <scope>NUCLEOTIDE SEQUENCE [LARGE SCALE GENOMIC DNA]</scope>
    <source>
        <strain evidence="2">KCTC 12907</strain>
    </source>
</reference>
<dbReference type="InterPro" id="IPR025916">
    <property type="entry name" value="YdjO"/>
</dbReference>
<gene>
    <name evidence="1" type="ORF">ACFQMJ_08180</name>
</gene>
<dbReference type="RefSeq" id="WP_378045214.1">
    <property type="nucleotide sequence ID" value="NZ_JBHMDN010000007.1"/>
</dbReference>
<organism evidence="1 2">
    <name type="scientific">Cohnella cellulosilytica</name>
    <dbReference type="NCBI Taxonomy" id="986710"/>
    <lineage>
        <taxon>Bacteria</taxon>
        <taxon>Bacillati</taxon>
        <taxon>Bacillota</taxon>
        <taxon>Bacilli</taxon>
        <taxon>Bacillales</taxon>
        <taxon>Paenibacillaceae</taxon>
        <taxon>Cohnella</taxon>
    </lineage>
</organism>
<evidence type="ECO:0000313" key="1">
    <source>
        <dbReference type="EMBL" id="MFC7148496.1"/>
    </source>
</evidence>
<comment type="caution">
    <text evidence="1">The sequence shown here is derived from an EMBL/GenBank/DDBJ whole genome shotgun (WGS) entry which is preliminary data.</text>
</comment>
<evidence type="ECO:0000313" key="2">
    <source>
        <dbReference type="Proteomes" id="UP001596378"/>
    </source>
</evidence>
<name>A0ABW2F6K5_9BACL</name>
<sequence>MYVYYSRKKPFEELPEEMTAVWICSGENCKRWMRDNFTFSLIPVCPECNSEMVRGEKMLALLENTSPNQSRGRR</sequence>
<accession>A0ABW2F6K5</accession>
<dbReference type="Proteomes" id="UP001596378">
    <property type="component" value="Unassembled WGS sequence"/>
</dbReference>
<dbReference type="Pfam" id="PF14169">
    <property type="entry name" value="YdjO"/>
    <property type="match status" value="1"/>
</dbReference>
<protein>
    <submittedName>
        <fullName evidence="1">Cold-shock protein</fullName>
    </submittedName>
</protein>
<dbReference type="EMBL" id="JBHTAI010000004">
    <property type="protein sequence ID" value="MFC7148496.1"/>
    <property type="molecule type" value="Genomic_DNA"/>
</dbReference>
<keyword evidence="2" id="KW-1185">Reference proteome</keyword>